<dbReference type="Proteomes" id="UP001060085">
    <property type="component" value="Linkage Group LG06"/>
</dbReference>
<reference evidence="2" key="1">
    <citation type="journal article" date="2023" name="Nat. Plants">
        <title>Single-cell RNA sequencing provides a high-resolution roadmap for understanding the multicellular compartmentation of specialized metabolism.</title>
        <authorList>
            <person name="Sun S."/>
            <person name="Shen X."/>
            <person name="Li Y."/>
            <person name="Li Y."/>
            <person name="Wang S."/>
            <person name="Li R."/>
            <person name="Zhang H."/>
            <person name="Shen G."/>
            <person name="Guo B."/>
            <person name="Wei J."/>
            <person name="Xu J."/>
            <person name="St-Pierre B."/>
            <person name="Chen S."/>
            <person name="Sun C."/>
        </authorList>
    </citation>
    <scope>NUCLEOTIDE SEQUENCE [LARGE SCALE GENOMIC DNA]</scope>
</reference>
<organism evidence="1 2">
    <name type="scientific">Catharanthus roseus</name>
    <name type="common">Madagascar periwinkle</name>
    <name type="synonym">Vinca rosea</name>
    <dbReference type="NCBI Taxonomy" id="4058"/>
    <lineage>
        <taxon>Eukaryota</taxon>
        <taxon>Viridiplantae</taxon>
        <taxon>Streptophyta</taxon>
        <taxon>Embryophyta</taxon>
        <taxon>Tracheophyta</taxon>
        <taxon>Spermatophyta</taxon>
        <taxon>Magnoliopsida</taxon>
        <taxon>eudicotyledons</taxon>
        <taxon>Gunneridae</taxon>
        <taxon>Pentapetalae</taxon>
        <taxon>asterids</taxon>
        <taxon>lamiids</taxon>
        <taxon>Gentianales</taxon>
        <taxon>Apocynaceae</taxon>
        <taxon>Rauvolfioideae</taxon>
        <taxon>Vinceae</taxon>
        <taxon>Catharanthinae</taxon>
        <taxon>Catharanthus</taxon>
    </lineage>
</organism>
<protein>
    <submittedName>
        <fullName evidence="1">Uncharacterized protein</fullName>
    </submittedName>
</protein>
<accession>A0ACC0A7L7</accession>
<comment type="caution">
    <text evidence="1">The sequence shown here is derived from an EMBL/GenBank/DDBJ whole genome shotgun (WGS) entry which is preliminary data.</text>
</comment>
<keyword evidence="2" id="KW-1185">Reference proteome</keyword>
<gene>
    <name evidence="1" type="ORF">M9H77_25033</name>
</gene>
<name>A0ACC0A7L7_CATRO</name>
<dbReference type="EMBL" id="CM044706">
    <property type="protein sequence ID" value="KAI5656240.1"/>
    <property type="molecule type" value="Genomic_DNA"/>
</dbReference>
<sequence length="752" mass="81670">MAFLKFMIHLFLLSLLSVAAVVERSAYIVHMDKSMMPRVLKEPKFWYQNIMESVLELENSQLLYTYHHAIHGFCALLSKEEVQILAKRQDVLSVIIDRKGKLDTTHTSKFLSLNADSGLLPKSNFGRDVIIGVIDSGVWPEHPSFQDHGLTKVPSRWKGKCEGGHNFNSTLCNRKLIGVRYFNKGSLAENSKKEITNTARDIKGHGTHTASTAAGNYVKDASFFGYAKGTARGIAPHARLSIYNVQPLGEPFSSDVLAGIDQAVADGVDIISVSLGFDSQNLFEDQIAIASFGAMEKGILVSCSAGNIDTFGELHNGSPWVLTVAASSIDRQFSGTLALGNGINIIGWSIFPARAIVKDLPLLYNSTISACSSRELMSQISGKIVICEESNDYSSFLNQIEIVKQSGLPAGIFISTAKEIFEFPAFSYPGVVISPNQASNVIKYALTDSQPTATMYFQQTFLGEKVAPGAAAYSARGPSPSNPGILKPDVMAPGTLVLAAWIPDKKVSEIGYIGLSSDFNLDSGTSMACPHATGIAALLKGAHLDWSPAAIRSAMITTANPFDNTKNPIKDLGLNYEIASPLAMGAGQVDPNRAMDPGLVYDATAQDYINFLCSMNFTHAQISTITRTASYKCSNPSSDLNYPSFIVLYNNETKNIMVQKFQRTVTNMGDGAVAYEARVTEPKGSNITVYPETLIFGSKNDKQNYSLTISYIANPNRIVTFGSLVWVEKSGNHTVRSPIVVAPMKYNTETNI</sequence>
<proteinExistence type="predicted"/>
<evidence type="ECO:0000313" key="2">
    <source>
        <dbReference type="Proteomes" id="UP001060085"/>
    </source>
</evidence>
<evidence type="ECO:0000313" key="1">
    <source>
        <dbReference type="EMBL" id="KAI5656240.1"/>
    </source>
</evidence>